<dbReference type="GO" id="GO:0005829">
    <property type="term" value="C:cytosol"/>
    <property type="evidence" value="ECO:0007669"/>
    <property type="project" value="TreeGrafter"/>
</dbReference>
<dbReference type="NCBIfam" id="TIGR01951">
    <property type="entry name" value="nusB"/>
    <property type="match status" value="1"/>
</dbReference>
<dbReference type="EMBL" id="CAFBNO010000077">
    <property type="protein sequence ID" value="CAB4961709.1"/>
    <property type="molecule type" value="Genomic_DNA"/>
</dbReference>
<evidence type="ECO:0000259" key="6">
    <source>
        <dbReference type="Pfam" id="PF01029"/>
    </source>
</evidence>
<dbReference type="HAMAP" id="MF_00073">
    <property type="entry name" value="NusB"/>
    <property type="match status" value="1"/>
</dbReference>
<evidence type="ECO:0000256" key="5">
    <source>
        <dbReference type="ARBA" id="ARBA00023163"/>
    </source>
</evidence>
<evidence type="ECO:0000256" key="4">
    <source>
        <dbReference type="ARBA" id="ARBA00023015"/>
    </source>
</evidence>
<dbReference type="AlphaFoldDB" id="A0A6J7L690"/>
<evidence type="ECO:0000256" key="3">
    <source>
        <dbReference type="ARBA" id="ARBA00022884"/>
    </source>
</evidence>
<protein>
    <submittedName>
        <fullName evidence="7">Unannotated protein</fullName>
    </submittedName>
</protein>
<comment type="similarity">
    <text evidence="1">Belongs to the NusB family.</text>
</comment>
<dbReference type="CDD" id="cd00619">
    <property type="entry name" value="Terminator_NusB"/>
    <property type="match status" value="1"/>
</dbReference>
<dbReference type="Pfam" id="PF01029">
    <property type="entry name" value="NusB"/>
    <property type="match status" value="1"/>
</dbReference>
<evidence type="ECO:0000256" key="2">
    <source>
        <dbReference type="ARBA" id="ARBA00022814"/>
    </source>
</evidence>
<name>A0A6J7L690_9ZZZZ</name>
<dbReference type="InterPro" id="IPR006027">
    <property type="entry name" value="NusB_RsmB_TIM44"/>
</dbReference>
<keyword evidence="2" id="KW-0889">Transcription antitermination</keyword>
<reference evidence="7" key="1">
    <citation type="submission" date="2020-05" db="EMBL/GenBank/DDBJ databases">
        <authorList>
            <person name="Chiriac C."/>
            <person name="Salcher M."/>
            <person name="Ghai R."/>
            <person name="Kavagutti S V."/>
        </authorList>
    </citation>
    <scope>NUCLEOTIDE SEQUENCE</scope>
</reference>
<dbReference type="PANTHER" id="PTHR11078">
    <property type="entry name" value="N UTILIZATION SUBSTANCE PROTEIN B-RELATED"/>
    <property type="match status" value="1"/>
</dbReference>
<organism evidence="7">
    <name type="scientific">freshwater metagenome</name>
    <dbReference type="NCBI Taxonomy" id="449393"/>
    <lineage>
        <taxon>unclassified sequences</taxon>
        <taxon>metagenomes</taxon>
        <taxon>ecological metagenomes</taxon>
    </lineage>
</organism>
<evidence type="ECO:0000313" key="7">
    <source>
        <dbReference type="EMBL" id="CAB4961709.1"/>
    </source>
</evidence>
<dbReference type="InterPro" id="IPR035926">
    <property type="entry name" value="NusB-like_sf"/>
</dbReference>
<dbReference type="GO" id="GO:0003723">
    <property type="term" value="F:RNA binding"/>
    <property type="evidence" value="ECO:0007669"/>
    <property type="project" value="UniProtKB-KW"/>
</dbReference>
<dbReference type="InterPro" id="IPR011605">
    <property type="entry name" value="NusB_fam"/>
</dbReference>
<dbReference type="PANTHER" id="PTHR11078:SF3">
    <property type="entry name" value="ANTITERMINATION NUSB DOMAIN-CONTAINING PROTEIN"/>
    <property type="match status" value="1"/>
</dbReference>
<proteinExistence type="inferred from homology"/>
<accession>A0A6J7L690</accession>
<evidence type="ECO:0000256" key="1">
    <source>
        <dbReference type="ARBA" id="ARBA00005952"/>
    </source>
</evidence>
<dbReference type="GO" id="GO:0031564">
    <property type="term" value="P:transcription antitermination"/>
    <property type="evidence" value="ECO:0007669"/>
    <property type="project" value="UniProtKB-KW"/>
</dbReference>
<keyword evidence="3" id="KW-0694">RNA-binding</keyword>
<keyword evidence="5" id="KW-0804">Transcription</keyword>
<keyword evidence="4" id="KW-0805">Transcription regulation</keyword>
<dbReference type="SUPFAM" id="SSF48013">
    <property type="entry name" value="NusB-like"/>
    <property type="match status" value="1"/>
</dbReference>
<gene>
    <name evidence="7" type="ORF">UFOPK3837_01097</name>
</gene>
<feature type="domain" description="NusB/RsmB/TIM44" evidence="6">
    <location>
        <begin position="6"/>
        <end position="133"/>
    </location>
</feature>
<dbReference type="GO" id="GO:0006353">
    <property type="term" value="P:DNA-templated transcription termination"/>
    <property type="evidence" value="ECO:0007669"/>
    <property type="project" value="InterPro"/>
</dbReference>
<sequence>MSARTKARKRAVDALFAADLREEHPAVLLDETYKQVEDRQNQGPIFDYARTLIDGVVDHQGEIDTLLETYSEGWTLERMPNVDRAILRVSVWEIVYNDEIPDAVAIDEAVDLAKEYSTDASGAFVNGLLTRISSTKKAL</sequence>
<dbReference type="Gene3D" id="1.10.940.10">
    <property type="entry name" value="NusB-like"/>
    <property type="match status" value="1"/>
</dbReference>